<accession>A0A7J0GUC0</accession>
<sequence>MLAENVVVVKQFLKLKPPTFSGEMDSIKANEWLLEMEKNFRLLRCGEHQKVEIGSYLLAGVASRWWNLKRGRELGMDWAQFKVIFKEKYVPKALQNAKCAEFEQLKQMGKTVVEYDEAFTNLTEYAPHLVATDEMRARRSHQKELSEVKHWGNSTEGRQWRRKCKAKTKPTRKPGKQRWQQK</sequence>
<dbReference type="InterPro" id="IPR005162">
    <property type="entry name" value="Retrotrans_gag_dom"/>
</dbReference>
<evidence type="ECO:0000313" key="3">
    <source>
        <dbReference type="EMBL" id="GFZ14429.1"/>
    </source>
</evidence>
<evidence type="ECO:0000259" key="2">
    <source>
        <dbReference type="Pfam" id="PF03732"/>
    </source>
</evidence>
<dbReference type="Pfam" id="PF03732">
    <property type="entry name" value="Retrotrans_gag"/>
    <property type="match status" value="1"/>
</dbReference>
<dbReference type="Proteomes" id="UP000585474">
    <property type="component" value="Unassembled WGS sequence"/>
</dbReference>
<feature type="region of interest" description="Disordered" evidence="1">
    <location>
        <begin position="143"/>
        <end position="182"/>
    </location>
</feature>
<dbReference type="OrthoDB" id="2272416at2759"/>
<keyword evidence="4" id="KW-1185">Reference proteome</keyword>
<evidence type="ECO:0000313" key="4">
    <source>
        <dbReference type="Proteomes" id="UP000585474"/>
    </source>
</evidence>
<dbReference type="AlphaFoldDB" id="A0A7J0GUC0"/>
<feature type="domain" description="Retrotransposon gag" evidence="2">
    <location>
        <begin position="56"/>
        <end position="138"/>
    </location>
</feature>
<protein>
    <recommendedName>
        <fullName evidence="2">Retrotransposon gag domain-containing protein</fullName>
    </recommendedName>
</protein>
<comment type="caution">
    <text evidence="3">The sequence shown here is derived from an EMBL/GenBank/DDBJ whole genome shotgun (WGS) entry which is preliminary data.</text>
</comment>
<reference evidence="3 4" key="1">
    <citation type="submission" date="2019-07" db="EMBL/GenBank/DDBJ databases">
        <title>De Novo Assembly of kiwifruit Actinidia rufa.</title>
        <authorList>
            <person name="Sugita-Konishi S."/>
            <person name="Sato K."/>
            <person name="Mori E."/>
            <person name="Abe Y."/>
            <person name="Kisaki G."/>
            <person name="Hamano K."/>
            <person name="Suezawa K."/>
            <person name="Otani M."/>
            <person name="Fukuda T."/>
            <person name="Manabe T."/>
            <person name="Gomi K."/>
            <person name="Tabuchi M."/>
            <person name="Akimitsu K."/>
            <person name="Kataoka I."/>
        </authorList>
    </citation>
    <scope>NUCLEOTIDE SEQUENCE [LARGE SCALE GENOMIC DNA]</scope>
    <source>
        <strain evidence="4">cv. Fuchu</strain>
    </source>
</reference>
<proteinExistence type="predicted"/>
<name>A0A7J0GUC0_9ERIC</name>
<gene>
    <name evidence="3" type="ORF">Acr_24g0006190</name>
</gene>
<feature type="compositionally biased region" description="Basic residues" evidence="1">
    <location>
        <begin position="160"/>
        <end position="182"/>
    </location>
</feature>
<organism evidence="3 4">
    <name type="scientific">Actinidia rufa</name>
    <dbReference type="NCBI Taxonomy" id="165716"/>
    <lineage>
        <taxon>Eukaryota</taxon>
        <taxon>Viridiplantae</taxon>
        <taxon>Streptophyta</taxon>
        <taxon>Embryophyta</taxon>
        <taxon>Tracheophyta</taxon>
        <taxon>Spermatophyta</taxon>
        <taxon>Magnoliopsida</taxon>
        <taxon>eudicotyledons</taxon>
        <taxon>Gunneridae</taxon>
        <taxon>Pentapetalae</taxon>
        <taxon>asterids</taxon>
        <taxon>Ericales</taxon>
        <taxon>Actinidiaceae</taxon>
        <taxon>Actinidia</taxon>
    </lineage>
</organism>
<dbReference type="EMBL" id="BJWL01000024">
    <property type="protein sequence ID" value="GFZ14429.1"/>
    <property type="molecule type" value="Genomic_DNA"/>
</dbReference>
<evidence type="ECO:0000256" key="1">
    <source>
        <dbReference type="SAM" id="MobiDB-lite"/>
    </source>
</evidence>